<dbReference type="Pfam" id="PF09803">
    <property type="entry name" value="Pet100"/>
    <property type="match status" value="1"/>
</dbReference>
<proteinExistence type="inferred from homology"/>
<keyword evidence="3 9" id="KW-0812">Transmembrane</keyword>
<comment type="caution">
    <text evidence="10">The sequence shown here is derived from an EMBL/GenBank/DDBJ whole genome shotgun (WGS) entry which is preliminary data.</text>
</comment>
<dbReference type="InterPro" id="IPR018625">
    <property type="entry name" value="Pet100"/>
</dbReference>
<evidence type="ECO:0000256" key="7">
    <source>
        <dbReference type="ARBA" id="ARBA00023136"/>
    </source>
</evidence>
<organism evidence="10 11">
    <name type="scientific">Hortaea werneckii</name>
    <name type="common">Black yeast</name>
    <name type="synonym">Cladosporium werneckii</name>
    <dbReference type="NCBI Taxonomy" id="91943"/>
    <lineage>
        <taxon>Eukaryota</taxon>
        <taxon>Fungi</taxon>
        <taxon>Dikarya</taxon>
        <taxon>Ascomycota</taxon>
        <taxon>Pezizomycotina</taxon>
        <taxon>Dothideomycetes</taxon>
        <taxon>Dothideomycetidae</taxon>
        <taxon>Mycosphaerellales</taxon>
        <taxon>Teratosphaeriaceae</taxon>
        <taxon>Hortaea</taxon>
    </lineage>
</organism>
<sequence>MSTILRRLRGGNLEVFKFGMYIMFPIGVMYYFGTNLDSRFSVPDFWPKEGQTHTIPFEKEDIQEELERLKQRRLQNRAKRLALQSEGVNTEHTEHRVEEARNPRPDILETVKVEEPEKAAMTRESAILAFVLGALISGIFSDHSTGDVTQALSASSLKLAEKFGTADILCAWDNPTYPSNKGTTYRPMPVSKGSLNQWGWQQDPSSTDLASNTQDALRGAFAALGFPLTGPDITMSTWVQDREGRVTIKGEEIEFSETGARYQNAFSARYGFVVAEYNVSPAEQIKRNEAKGMDWEWHAPWLSKWSDVL</sequence>
<evidence type="ECO:0000256" key="6">
    <source>
        <dbReference type="ARBA" id="ARBA00023128"/>
    </source>
</evidence>
<reference evidence="10 11" key="1">
    <citation type="journal article" date="2018" name="BMC Genomics">
        <title>Genomic evidence for intraspecific hybridization in a clonal and extremely halotolerant yeast.</title>
        <authorList>
            <person name="Gostincar C."/>
            <person name="Stajich J.E."/>
            <person name="Zupancic J."/>
            <person name="Zalar P."/>
            <person name="Gunde-Cimerman N."/>
        </authorList>
    </citation>
    <scope>NUCLEOTIDE SEQUENCE [LARGE SCALE GENOMIC DNA]</scope>
    <source>
        <strain evidence="10 11">EXF-6656</strain>
    </source>
</reference>
<dbReference type="PANTHER" id="PTHR33968">
    <property type="entry name" value="PROTEIN PET100 HOMOLOG, MITOCHONDRIAL"/>
    <property type="match status" value="1"/>
</dbReference>
<evidence type="ECO:0000313" key="11">
    <source>
        <dbReference type="Proteomes" id="UP000281245"/>
    </source>
</evidence>
<dbReference type="GO" id="GO:0051082">
    <property type="term" value="F:unfolded protein binding"/>
    <property type="evidence" value="ECO:0007669"/>
    <property type="project" value="TreeGrafter"/>
</dbReference>
<dbReference type="GO" id="GO:0033617">
    <property type="term" value="P:mitochondrial respiratory chain complex IV assembly"/>
    <property type="evidence" value="ECO:0007669"/>
    <property type="project" value="InterPro"/>
</dbReference>
<dbReference type="AlphaFoldDB" id="A0A3M6W1S1"/>
<dbReference type="PANTHER" id="PTHR33968:SF1">
    <property type="entry name" value="PROTEIN PET100 HOMOLOG, MITOCHONDRIAL"/>
    <property type="match status" value="1"/>
</dbReference>
<dbReference type="VEuPathDB" id="FungiDB:BTJ68_01811"/>
<gene>
    <name evidence="10" type="ORF">D0869_14580</name>
</gene>
<evidence type="ECO:0000256" key="3">
    <source>
        <dbReference type="ARBA" id="ARBA00022692"/>
    </source>
</evidence>
<keyword evidence="7 9" id="KW-0472">Membrane</keyword>
<dbReference type="OrthoDB" id="18175at2759"/>
<comment type="subcellular location">
    <subcellularLocation>
        <location evidence="1">Membrane</location>
        <topology evidence="1">Single-pass membrane protein</topology>
    </subcellularLocation>
    <subcellularLocation>
        <location evidence="2">Mitochondrion membrane</location>
    </subcellularLocation>
</comment>
<evidence type="ECO:0000256" key="8">
    <source>
        <dbReference type="ARBA" id="ARBA00038077"/>
    </source>
</evidence>
<keyword evidence="4" id="KW-0809">Transit peptide</keyword>
<dbReference type="Proteomes" id="UP000281245">
    <property type="component" value="Unassembled WGS sequence"/>
</dbReference>
<dbReference type="EMBL" id="QWIJ01002176">
    <property type="protein sequence ID" value="RMX72475.1"/>
    <property type="molecule type" value="Genomic_DNA"/>
</dbReference>
<protein>
    <submittedName>
        <fullName evidence="10">Uncharacterized protein</fullName>
    </submittedName>
</protein>
<keyword evidence="5 9" id="KW-1133">Transmembrane helix</keyword>
<evidence type="ECO:0000313" key="10">
    <source>
        <dbReference type="EMBL" id="RMX72475.1"/>
    </source>
</evidence>
<accession>A0A3M6W1S1</accession>
<evidence type="ECO:0000256" key="4">
    <source>
        <dbReference type="ARBA" id="ARBA00022946"/>
    </source>
</evidence>
<name>A0A3M6W1S1_HORWE</name>
<comment type="similarity">
    <text evidence="8">Belongs to the PET100 family.</text>
</comment>
<evidence type="ECO:0000256" key="2">
    <source>
        <dbReference type="ARBA" id="ARBA00004325"/>
    </source>
</evidence>
<evidence type="ECO:0000256" key="1">
    <source>
        <dbReference type="ARBA" id="ARBA00004167"/>
    </source>
</evidence>
<dbReference type="GO" id="GO:0005743">
    <property type="term" value="C:mitochondrial inner membrane"/>
    <property type="evidence" value="ECO:0007669"/>
    <property type="project" value="TreeGrafter"/>
</dbReference>
<feature type="transmembrane region" description="Helical" evidence="9">
    <location>
        <begin position="15"/>
        <end position="33"/>
    </location>
</feature>
<evidence type="ECO:0000256" key="9">
    <source>
        <dbReference type="SAM" id="Phobius"/>
    </source>
</evidence>
<evidence type="ECO:0000256" key="5">
    <source>
        <dbReference type="ARBA" id="ARBA00022989"/>
    </source>
</evidence>
<keyword evidence="6" id="KW-0496">Mitochondrion</keyword>